<organism evidence="1 2">
    <name type="scientific">Leishmania lindenbergi</name>
    <dbReference type="NCBI Taxonomy" id="651832"/>
    <lineage>
        <taxon>Eukaryota</taxon>
        <taxon>Discoba</taxon>
        <taxon>Euglenozoa</taxon>
        <taxon>Kinetoplastea</taxon>
        <taxon>Metakinetoplastina</taxon>
        <taxon>Trypanosomatida</taxon>
        <taxon>Trypanosomatidae</taxon>
        <taxon>Leishmaniinae</taxon>
        <taxon>Leishmania</taxon>
    </lineage>
</organism>
<dbReference type="EMBL" id="JBAMZK010000022">
    <property type="protein sequence ID" value="KAL0505806.1"/>
    <property type="molecule type" value="Genomic_DNA"/>
</dbReference>
<comment type="caution">
    <text evidence="1">The sequence shown here is derived from an EMBL/GenBank/DDBJ whole genome shotgun (WGS) entry which is preliminary data.</text>
</comment>
<gene>
    <name evidence="1" type="ORF">Q4I31_003589</name>
</gene>
<reference evidence="1 2" key="1">
    <citation type="submission" date="2024-02" db="EMBL/GenBank/DDBJ databases">
        <title>FIRST GENOME SEQUENCES OF Leishmania (Viannia) shawi, Leishmania (Viannia) lindenbergi AND Leishmania (Viannia) utingensis.</title>
        <authorList>
            <person name="Resadore F."/>
            <person name="Custodio M.G.F."/>
            <person name="Boite M.C."/>
            <person name="Cupolillo E."/>
            <person name="Ferreira G.E.M."/>
        </authorList>
    </citation>
    <scope>NUCLEOTIDE SEQUENCE [LARGE SCALE GENOMIC DNA]</scope>
    <source>
        <strain evidence="1 2">MHOM/BR/1966/M15733</strain>
    </source>
</reference>
<evidence type="ECO:0000313" key="2">
    <source>
        <dbReference type="Proteomes" id="UP001500131"/>
    </source>
</evidence>
<dbReference type="Proteomes" id="UP001500131">
    <property type="component" value="Unassembled WGS sequence"/>
</dbReference>
<name>A0AAW3AI17_9TRYP</name>
<dbReference type="AlphaFoldDB" id="A0AAW3AI17"/>
<sequence>MPSPQQRNSSLWRTPLRCARSRAPPLESFVLPRVLHVVTHPGDKESWKRCSRLCPLLHRAELSQGVASTQLSSRSRRTPSTVPLYIDTLLAMPLLRESGCLASCAIHERLPSQLHGAYRCCEALQLERSLR</sequence>
<evidence type="ECO:0000313" key="1">
    <source>
        <dbReference type="EMBL" id="KAL0505806.1"/>
    </source>
</evidence>
<accession>A0AAW3AI17</accession>
<protein>
    <submittedName>
        <fullName evidence="1">Uncharacterized protein</fullName>
    </submittedName>
</protein>
<proteinExistence type="predicted"/>
<keyword evidence="2" id="KW-1185">Reference proteome</keyword>